<proteinExistence type="predicted"/>
<protein>
    <submittedName>
        <fullName evidence="1">Uncharacterized protein</fullName>
    </submittedName>
</protein>
<accession>A0A7Z7VNI5</accession>
<evidence type="ECO:0000313" key="2">
    <source>
        <dbReference type="Proteomes" id="UP000294145"/>
    </source>
</evidence>
<dbReference type="AlphaFoldDB" id="A0A7Z7VNI5"/>
<sequence>MAWVTLVDYCKLYDLSELEVFDMYSAGTIQCRFTQSGFLIQLPESNHSVSTSFGSKFLSIVGSAISILCDTPSTDTEEELLMYDDGYSDKRYTDAIGLGYQRDMKGDLRDDFGRLKMTD</sequence>
<dbReference type="EMBL" id="SISP01000020">
    <property type="protein sequence ID" value="TBM41380.1"/>
    <property type="molecule type" value="Genomic_DNA"/>
</dbReference>
<dbReference type="RefSeq" id="WP_154813830.1">
    <property type="nucleotide sequence ID" value="NZ_SISP01000020.1"/>
</dbReference>
<gene>
    <name evidence="1" type="ORF">EYB64_12455</name>
</gene>
<reference evidence="1 2" key="1">
    <citation type="submission" date="2019-02" db="EMBL/GenBank/DDBJ databases">
        <title>Genomic plasticity associated with the antimicrobial resistance in Vibrio cholerae.</title>
        <authorList>
            <person name="Verma J."/>
            <person name="Bag S."/>
            <person name="Saha B."/>
            <person name="Kumar P."/>
            <person name="Ghosh T.S."/>
            <person name="Dayal M."/>
            <person name="Senapati T."/>
            <person name="Mehra S."/>
            <person name="Dey P."/>
            <person name="Desigamani A."/>
            <person name="Kumar D."/>
            <person name="Rana P."/>
            <person name="Kumar B."/>
            <person name="Maiti T.K."/>
            <person name="Sharma N.C."/>
            <person name="Bhadra R.K."/>
            <person name="Mutreja A."/>
            <person name="Nair G.B."/>
            <person name="Ramamurthy T."/>
            <person name="Das B."/>
        </authorList>
    </citation>
    <scope>NUCLEOTIDE SEQUENCE [LARGE SCALE GENOMIC DNA]</scope>
    <source>
        <strain evidence="1 2">IDH06781</strain>
    </source>
</reference>
<dbReference type="Proteomes" id="UP000294145">
    <property type="component" value="Unassembled WGS sequence"/>
</dbReference>
<name>A0A7Z7VNI5_VIBCL</name>
<comment type="caution">
    <text evidence="1">The sequence shown here is derived from an EMBL/GenBank/DDBJ whole genome shotgun (WGS) entry which is preliminary data.</text>
</comment>
<evidence type="ECO:0000313" key="1">
    <source>
        <dbReference type="EMBL" id="TBM41380.1"/>
    </source>
</evidence>
<organism evidence="1 2">
    <name type="scientific">Vibrio cholerae</name>
    <dbReference type="NCBI Taxonomy" id="666"/>
    <lineage>
        <taxon>Bacteria</taxon>
        <taxon>Pseudomonadati</taxon>
        <taxon>Pseudomonadota</taxon>
        <taxon>Gammaproteobacteria</taxon>
        <taxon>Vibrionales</taxon>
        <taxon>Vibrionaceae</taxon>
        <taxon>Vibrio</taxon>
    </lineage>
</organism>